<gene>
    <name evidence="1" type="ORF">EPG_098</name>
</gene>
<proteinExistence type="predicted"/>
<organism evidence="1">
    <name type="scientific">Escherichia phage YUEEL01</name>
    <dbReference type="NCBI Taxonomy" id="1932889"/>
    <lineage>
        <taxon>Viruses</taxon>
        <taxon>Duplodnaviria</taxon>
        <taxon>Heunggongvirae</taxon>
        <taxon>Uroviricota</taxon>
        <taxon>Caudoviricetes</taxon>
        <taxon>Pantevenvirales</taxon>
        <taxon>Straboviridae</taxon>
        <taxon>Tevenvirinae</taxon>
        <taxon>Tequatrovirus</taxon>
        <taxon>Tequatrovirus yueel1</taxon>
    </lineage>
</organism>
<dbReference type="EMBL" id="KY290975">
    <property type="protein sequence ID" value="APU02729.1"/>
    <property type="molecule type" value="Genomic_DNA"/>
</dbReference>
<evidence type="ECO:0000313" key="1">
    <source>
        <dbReference type="EMBL" id="APU02729.1"/>
    </source>
</evidence>
<accession>A0A1L7DR22</accession>
<sequence length="89" mass="10415">MIGSLRAPFLFKNFFTKLFTSIKLYGTIQLSKQTLKRKNKMKITPIEVKKLIDTEEISECFESFLEDATEDNAVYLAQKIIETYLEKNQ</sequence>
<reference evidence="1" key="1">
    <citation type="submission" date="2017-06" db="EMBL/GenBank/DDBJ databases">
        <title>The complete genome sequence of Enterobacteria phage YUEEL01.</title>
        <authorList>
            <person name="Raman G."/>
            <person name="Sivasankaran A."/>
            <person name="Park S."/>
            <person name="Ahn Y.-H."/>
        </authorList>
    </citation>
    <scope>NUCLEOTIDE SEQUENCE [LARGE SCALE GENOMIC DNA]</scope>
</reference>
<name>A0A1L7DR22_9CAUD</name>
<protein>
    <submittedName>
        <fullName evidence="1">Uncharacterized protein</fullName>
    </submittedName>
</protein>